<dbReference type="EMBL" id="KZ451976">
    <property type="protein sequence ID" value="PKA55931.1"/>
    <property type="molecule type" value="Genomic_DNA"/>
</dbReference>
<protein>
    <recommendedName>
        <fullName evidence="2">OTU domain-containing protein</fullName>
    </recommendedName>
</protein>
<gene>
    <name evidence="3" type="ORF">AXF42_Ash014603</name>
</gene>
<evidence type="ECO:0000313" key="4">
    <source>
        <dbReference type="Proteomes" id="UP000236161"/>
    </source>
</evidence>
<feature type="domain" description="OTU" evidence="2">
    <location>
        <begin position="136"/>
        <end position="272"/>
    </location>
</feature>
<evidence type="ECO:0000256" key="1">
    <source>
        <dbReference type="SAM" id="MobiDB-lite"/>
    </source>
</evidence>
<keyword evidence="4" id="KW-1185">Reference proteome</keyword>
<reference evidence="3 4" key="1">
    <citation type="journal article" date="2017" name="Nature">
        <title>The Apostasia genome and the evolution of orchids.</title>
        <authorList>
            <person name="Zhang G.Q."/>
            <person name="Liu K.W."/>
            <person name="Li Z."/>
            <person name="Lohaus R."/>
            <person name="Hsiao Y.Y."/>
            <person name="Niu S.C."/>
            <person name="Wang J.Y."/>
            <person name="Lin Y.C."/>
            <person name="Xu Q."/>
            <person name="Chen L.J."/>
            <person name="Yoshida K."/>
            <person name="Fujiwara S."/>
            <person name="Wang Z.W."/>
            <person name="Zhang Y.Q."/>
            <person name="Mitsuda N."/>
            <person name="Wang M."/>
            <person name="Liu G.H."/>
            <person name="Pecoraro L."/>
            <person name="Huang H.X."/>
            <person name="Xiao X.J."/>
            <person name="Lin M."/>
            <person name="Wu X.Y."/>
            <person name="Wu W.L."/>
            <person name="Chen Y.Y."/>
            <person name="Chang S.B."/>
            <person name="Sakamoto S."/>
            <person name="Ohme-Takagi M."/>
            <person name="Yagi M."/>
            <person name="Zeng S.J."/>
            <person name="Shen C.Y."/>
            <person name="Yeh C.M."/>
            <person name="Luo Y.B."/>
            <person name="Tsai W.C."/>
            <person name="Van de Peer Y."/>
            <person name="Liu Z.J."/>
        </authorList>
    </citation>
    <scope>NUCLEOTIDE SEQUENCE [LARGE SCALE GENOMIC DNA]</scope>
    <source>
        <strain evidence="4">cv. Shenzhen</strain>
        <tissue evidence="3">Stem</tissue>
    </source>
</reference>
<organism evidence="3 4">
    <name type="scientific">Apostasia shenzhenica</name>
    <dbReference type="NCBI Taxonomy" id="1088818"/>
    <lineage>
        <taxon>Eukaryota</taxon>
        <taxon>Viridiplantae</taxon>
        <taxon>Streptophyta</taxon>
        <taxon>Embryophyta</taxon>
        <taxon>Tracheophyta</taxon>
        <taxon>Spermatophyta</taxon>
        <taxon>Magnoliopsida</taxon>
        <taxon>Liliopsida</taxon>
        <taxon>Asparagales</taxon>
        <taxon>Orchidaceae</taxon>
        <taxon>Apostasioideae</taxon>
        <taxon>Apostasia</taxon>
    </lineage>
</organism>
<feature type="region of interest" description="Disordered" evidence="1">
    <location>
        <begin position="49"/>
        <end position="71"/>
    </location>
</feature>
<proteinExistence type="predicted"/>
<accession>A0A2I0AK61</accession>
<dbReference type="CDD" id="cd22744">
    <property type="entry name" value="OTU"/>
    <property type="match status" value="1"/>
</dbReference>
<evidence type="ECO:0000259" key="2">
    <source>
        <dbReference type="PROSITE" id="PS50802"/>
    </source>
</evidence>
<dbReference type="Proteomes" id="UP000236161">
    <property type="component" value="Unassembled WGS sequence"/>
</dbReference>
<dbReference type="OrthoDB" id="1915076at2759"/>
<feature type="region of interest" description="Disordered" evidence="1">
    <location>
        <begin position="84"/>
        <end position="119"/>
    </location>
</feature>
<feature type="compositionally biased region" description="Basic and acidic residues" evidence="1">
    <location>
        <begin position="55"/>
        <end position="70"/>
    </location>
</feature>
<evidence type="ECO:0000313" key="3">
    <source>
        <dbReference type="EMBL" id="PKA55931.1"/>
    </source>
</evidence>
<dbReference type="InterPro" id="IPR003323">
    <property type="entry name" value="OTU_dom"/>
</dbReference>
<sequence>MHVHGYHDDGARANRTSQVVEILDGMDPQMREHMIDRFFDMADPSQSTVRAPSYKIEHRGRSTGKDEQSRRRIHSFADLITLGSKATQTNATSRRRGRGRGSGVRNTQSTHDHSPIPPIRDTYIEQLPVVMQRHISHTVDVEPDGHCGFRAIAALIGFGEEGWFQVRYKFMEEIQQNKRQYDQLYPDREMTENLLFLLNYFGQPAPERHWMESMTLGIVITSRYNLVLHTFGQNNWSYFIHLSLRSPPLPDQECREIAIAHVGRHFVQVFLHSHYLVPPFPMWWWNHSSDEAKGWAARYITRVNLWYEITGTGPNGLGAEFGGNID</sequence>
<name>A0A2I0AK61_9ASPA</name>
<dbReference type="PROSITE" id="PS50802">
    <property type="entry name" value="OTU"/>
    <property type="match status" value="1"/>
</dbReference>
<dbReference type="Gene3D" id="3.90.70.80">
    <property type="match status" value="1"/>
</dbReference>
<dbReference type="AlphaFoldDB" id="A0A2I0AK61"/>